<reference evidence="2" key="1">
    <citation type="journal article" date="2014" name="PLoS ONE">
        <title>Transcriptome-Based Identification of ABC Transporters in the Western Tarnished Plant Bug Lygus hesperus.</title>
        <authorList>
            <person name="Hull J.J."/>
            <person name="Chaney K."/>
            <person name="Geib S.M."/>
            <person name="Fabrick J.A."/>
            <person name="Brent C.S."/>
            <person name="Walsh D."/>
            <person name="Lavine L.C."/>
        </authorList>
    </citation>
    <scope>NUCLEOTIDE SEQUENCE</scope>
</reference>
<protein>
    <submittedName>
        <fullName evidence="2">Retrovirus-related Pol polyprotein from type-2 retrotransposable element R2DM</fullName>
    </submittedName>
</protein>
<feature type="domain" description="Reverse transcriptase" evidence="1">
    <location>
        <begin position="3"/>
        <end position="127"/>
    </location>
</feature>
<organism evidence="2">
    <name type="scientific">Lygus hesperus</name>
    <name type="common">Western plant bug</name>
    <dbReference type="NCBI Taxonomy" id="30085"/>
    <lineage>
        <taxon>Eukaryota</taxon>
        <taxon>Metazoa</taxon>
        <taxon>Ecdysozoa</taxon>
        <taxon>Arthropoda</taxon>
        <taxon>Hexapoda</taxon>
        <taxon>Insecta</taxon>
        <taxon>Pterygota</taxon>
        <taxon>Neoptera</taxon>
        <taxon>Paraneoptera</taxon>
        <taxon>Hemiptera</taxon>
        <taxon>Heteroptera</taxon>
        <taxon>Panheteroptera</taxon>
        <taxon>Cimicomorpha</taxon>
        <taxon>Miridae</taxon>
        <taxon>Mirini</taxon>
        <taxon>Lygus</taxon>
    </lineage>
</organism>
<name>A0A0A9ZD00_LYGHE</name>
<sequence>MLYKELLEMNIPKILVRLIQLTMESVKCYGGVDGDLSDAFLTNSSLRQGDSLACLLFNFALEGAIRASGIQVGGTIFNHTAQLLGYADDIDVVGKTFGATSSAFVDLQREAGQFGLQVNQSKIKYMTTAKGGVPDHIEVNGC</sequence>
<dbReference type="AlphaFoldDB" id="A0A0A9ZD00"/>
<proteinExistence type="predicted"/>
<dbReference type="EMBL" id="GBHO01003934">
    <property type="protein sequence ID" value="JAG39670.1"/>
    <property type="molecule type" value="Transcribed_RNA"/>
</dbReference>
<gene>
    <name evidence="2" type="primary">pol_167</name>
    <name evidence="2" type="ORF">CM83_338</name>
</gene>
<accession>A0A0A9ZD00</accession>
<reference evidence="2" key="2">
    <citation type="submission" date="2014-07" db="EMBL/GenBank/DDBJ databases">
        <authorList>
            <person name="Hull J."/>
        </authorList>
    </citation>
    <scope>NUCLEOTIDE SEQUENCE</scope>
</reference>
<evidence type="ECO:0000313" key="2">
    <source>
        <dbReference type="EMBL" id="JAG39670.1"/>
    </source>
</evidence>
<dbReference type="InterPro" id="IPR000477">
    <property type="entry name" value="RT_dom"/>
</dbReference>
<evidence type="ECO:0000259" key="1">
    <source>
        <dbReference type="Pfam" id="PF00078"/>
    </source>
</evidence>
<dbReference type="Pfam" id="PF00078">
    <property type="entry name" value="RVT_1"/>
    <property type="match status" value="1"/>
</dbReference>